<dbReference type="PANTHER" id="PTHR43719:SF28">
    <property type="entry name" value="PEROXIDE STRESS-ACTIVATED HISTIDINE KINASE MAK1-RELATED"/>
    <property type="match status" value="1"/>
</dbReference>
<feature type="domain" description="Response regulatory" evidence="3">
    <location>
        <begin position="2"/>
        <end position="128"/>
    </location>
</feature>
<evidence type="ECO:0000256" key="2">
    <source>
        <dbReference type="PROSITE-ProRule" id="PRU00169"/>
    </source>
</evidence>
<dbReference type="PANTHER" id="PTHR43719">
    <property type="entry name" value="TWO-COMPONENT HISTIDINE KINASE"/>
    <property type="match status" value="1"/>
</dbReference>
<comment type="caution">
    <text evidence="4">The sequence shown here is derived from an EMBL/GenBank/DDBJ whole genome shotgun (WGS) entry which is preliminary data.</text>
</comment>
<evidence type="ECO:0000256" key="1">
    <source>
        <dbReference type="ARBA" id="ARBA00022553"/>
    </source>
</evidence>
<evidence type="ECO:0000259" key="3">
    <source>
        <dbReference type="PROSITE" id="PS50110"/>
    </source>
</evidence>
<reference evidence="5" key="1">
    <citation type="submission" date="2020-06" db="EMBL/GenBank/DDBJ databases">
        <title>Draft genomic sequence of Geomonas sp. Red330.</title>
        <authorList>
            <person name="Itoh H."/>
            <person name="Zhenxing X."/>
            <person name="Ushijima N."/>
            <person name="Masuda Y."/>
            <person name="Shiratori Y."/>
            <person name="Senoo K."/>
        </authorList>
    </citation>
    <scope>NUCLEOTIDE SEQUENCE [LARGE SCALE GENOMIC DNA]</scope>
    <source>
        <strain evidence="5">Red330</strain>
    </source>
</reference>
<protein>
    <submittedName>
        <fullName evidence="4">Two-component system response regulator</fullName>
    </submittedName>
</protein>
<dbReference type="Proteomes" id="UP000556026">
    <property type="component" value="Unassembled WGS sequence"/>
</dbReference>
<keyword evidence="1 2" id="KW-0597">Phosphoprotein</keyword>
<sequence>MRCLIVEDNDFSREALRLFLADQGEIEQAVNGREAVQLFQQALDQGAPFDLVMLDIVMPEMDGQQALKLIRQAEREKRPAEHKAVIIMTTALNSAENMEEALWEGDCTDYLVKPIARADLMAMLRRYGVSN</sequence>
<feature type="modified residue" description="4-aspartylphosphate" evidence="2">
    <location>
        <position position="55"/>
    </location>
</feature>
<keyword evidence="5" id="KW-1185">Reference proteome</keyword>
<dbReference type="PROSITE" id="PS50110">
    <property type="entry name" value="RESPONSE_REGULATORY"/>
    <property type="match status" value="1"/>
</dbReference>
<dbReference type="InterPro" id="IPR011006">
    <property type="entry name" value="CheY-like_superfamily"/>
</dbReference>
<dbReference type="EMBL" id="BLXX01000015">
    <property type="protein sequence ID" value="GFO61553.1"/>
    <property type="molecule type" value="Genomic_DNA"/>
</dbReference>
<dbReference type="Gene3D" id="3.40.50.2300">
    <property type="match status" value="1"/>
</dbReference>
<evidence type="ECO:0000313" key="5">
    <source>
        <dbReference type="Proteomes" id="UP000556026"/>
    </source>
</evidence>
<accession>A0A6V8MPC3</accession>
<dbReference type="SMART" id="SM00448">
    <property type="entry name" value="REC"/>
    <property type="match status" value="1"/>
</dbReference>
<dbReference type="GO" id="GO:0000160">
    <property type="term" value="P:phosphorelay signal transduction system"/>
    <property type="evidence" value="ECO:0007669"/>
    <property type="project" value="InterPro"/>
</dbReference>
<dbReference type="RefSeq" id="WP_183356344.1">
    <property type="nucleotide sequence ID" value="NZ_BLXX01000015.1"/>
</dbReference>
<proteinExistence type="predicted"/>
<organism evidence="4 5">
    <name type="scientific">Geomonas silvestris</name>
    <dbReference type="NCBI Taxonomy" id="2740184"/>
    <lineage>
        <taxon>Bacteria</taxon>
        <taxon>Pseudomonadati</taxon>
        <taxon>Thermodesulfobacteriota</taxon>
        <taxon>Desulfuromonadia</taxon>
        <taxon>Geobacterales</taxon>
        <taxon>Geobacteraceae</taxon>
        <taxon>Geomonas</taxon>
    </lineage>
</organism>
<dbReference type="Pfam" id="PF00072">
    <property type="entry name" value="Response_reg"/>
    <property type="match status" value="1"/>
</dbReference>
<evidence type="ECO:0000313" key="4">
    <source>
        <dbReference type="EMBL" id="GFO61553.1"/>
    </source>
</evidence>
<name>A0A6V8MPC3_9BACT</name>
<gene>
    <name evidence="4" type="ORF">GMST_38780</name>
</gene>
<dbReference type="SUPFAM" id="SSF52172">
    <property type="entry name" value="CheY-like"/>
    <property type="match status" value="1"/>
</dbReference>
<dbReference type="AlphaFoldDB" id="A0A6V8MPC3"/>
<dbReference type="InterPro" id="IPR001789">
    <property type="entry name" value="Sig_transdc_resp-reg_receiver"/>
</dbReference>
<dbReference type="CDD" id="cd17546">
    <property type="entry name" value="REC_hyHK_CKI1_RcsC-like"/>
    <property type="match status" value="1"/>
</dbReference>
<dbReference type="InterPro" id="IPR050956">
    <property type="entry name" value="2C_system_His_kinase"/>
</dbReference>